<evidence type="ECO:0000256" key="1">
    <source>
        <dbReference type="SAM" id="Phobius"/>
    </source>
</evidence>
<gene>
    <name evidence="2" type="ORF">JAV76_11405</name>
</gene>
<feature type="transmembrane region" description="Helical" evidence="1">
    <location>
        <begin position="87"/>
        <end position="108"/>
    </location>
</feature>
<reference evidence="2" key="1">
    <citation type="submission" date="2020-12" db="EMBL/GenBank/DDBJ databases">
        <title>Sanguibacter suaedae sp. nov., isolated from Suaeda aralocaspica.</title>
        <authorList>
            <person name="Ma Q."/>
        </authorList>
    </citation>
    <scope>NUCLEOTIDE SEQUENCE</scope>
    <source>
        <strain evidence="2">YZGR15</strain>
    </source>
</reference>
<dbReference type="RefSeq" id="WP_198734187.1">
    <property type="nucleotide sequence ID" value="NZ_JAEINH010000009.1"/>
</dbReference>
<organism evidence="2 3">
    <name type="scientific">Sanguibacter suaedae</name>
    <dbReference type="NCBI Taxonomy" id="2795737"/>
    <lineage>
        <taxon>Bacteria</taxon>
        <taxon>Bacillati</taxon>
        <taxon>Actinomycetota</taxon>
        <taxon>Actinomycetes</taxon>
        <taxon>Micrococcales</taxon>
        <taxon>Sanguibacteraceae</taxon>
        <taxon>Sanguibacter</taxon>
    </lineage>
</organism>
<evidence type="ECO:0000313" key="3">
    <source>
        <dbReference type="Proteomes" id="UP000602087"/>
    </source>
</evidence>
<proteinExistence type="predicted"/>
<name>A0A934ID89_9MICO</name>
<keyword evidence="3" id="KW-1185">Reference proteome</keyword>
<keyword evidence="1" id="KW-0472">Membrane</keyword>
<feature type="transmembrane region" description="Helical" evidence="1">
    <location>
        <begin position="63"/>
        <end position="81"/>
    </location>
</feature>
<sequence length="116" mass="11602">MALIPLALSVVLVAVMIVVVTRMAAEGRLVRNGSAGIRTRHTQASDAAWVAGHAAALPAVRRAVPLAVVTLVLMGAAYATLGEGWGIGTGLLGLAAQTAVLLQGAAVANRAARSVA</sequence>
<keyword evidence="1" id="KW-0812">Transmembrane</keyword>
<dbReference type="Proteomes" id="UP000602087">
    <property type="component" value="Unassembled WGS sequence"/>
</dbReference>
<evidence type="ECO:0008006" key="4">
    <source>
        <dbReference type="Google" id="ProtNLM"/>
    </source>
</evidence>
<protein>
    <recommendedName>
        <fullName evidence="4">SdpI family protein</fullName>
    </recommendedName>
</protein>
<evidence type="ECO:0000313" key="2">
    <source>
        <dbReference type="EMBL" id="MBI9115620.1"/>
    </source>
</evidence>
<dbReference type="EMBL" id="JAEINH010000009">
    <property type="protein sequence ID" value="MBI9115620.1"/>
    <property type="molecule type" value="Genomic_DNA"/>
</dbReference>
<dbReference type="AlphaFoldDB" id="A0A934ID89"/>
<accession>A0A934ID89</accession>
<feature type="transmembrane region" description="Helical" evidence="1">
    <location>
        <begin position="6"/>
        <end position="25"/>
    </location>
</feature>
<keyword evidence="1" id="KW-1133">Transmembrane helix</keyword>
<comment type="caution">
    <text evidence="2">The sequence shown here is derived from an EMBL/GenBank/DDBJ whole genome shotgun (WGS) entry which is preliminary data.</text>
</comment>